<protein>
    <submittedName>
        <fullName evidence="4">GNAT family N-acetyltransferase</fullName>
    </submittedName>
</protein>
<sequence length="153" mass="17496">MTVRIVRLTEKDWRLFATVRLRALTESLGENDPQFREEVTFTAARWRRRLRDHAQFAAVIGNRAVGLIGAQPQNTHTVYLYSLWLDPSARGLGLARQLVVAALDWAQRRHARTVRLRVAVDNTPARTVYESLGFSPSAESRNRRELAMTLNVN</sequence>
<keyword evidence="1" id="KW-0808">Transferase</keyword>
<accession>A0ABT2MBW9</accession>
<evidence type="ECO:0000256" key="1">
    <source>
        <dbReference type="ARBA" id="ARBA00022679"/>
    </source>
</evidence>
<dbReference type="Pfam" id="PF00583">
    <property type="entry name" value="Acetyltransf_1"/>
    <property type="match status" value="1"/>
</dbReference>
<dbReference type="SUPFAM" id="SSF55729">
    <property type="entry name" value="Acyl-CoA N-acyltransferases (Nat)"/>
    <property type="match status" value="1"/>
</dbReference>
<dbReference type="PANTHER" id="PTHR43877:SF1">
    <property type="entry name" value="ACETYLTRANSFERASE"/>
    <property type="match status" value="1"/>
</dbReference>
<evidence type="ECO:0000313" key="4">
    <source>
        <dbReference type="EMBL" id="MCT7659767.1"/>
    </source>
</evidence>
<organism evidence="4 5">
    <name type="scientific">Mycobacterium deserti</name>
    <dbReference type="NCBI Taxonomy" id="2978347"/>
    <lineage>
        <taxon>Bacteria</taxon>
        <taxon>Bacillati</taxon>
        <taxon>Actinomycetota</taxon>
        <taxon>Actinomycetes</taxon>
        <taxon>Mycobacteriales</taxon>
        <taxon>Mycobacteriaceae</taxon>
        <taxon>Mycobacterium</taxon>
    </lineage>
</organism>
<dbReference type="PROSITE" id="PS51186">
    <property type="entry name" value="GNAT"/>
    <property type="match status" value="1"/>
</dbReference>
<name>A0ABT2MBW9_9MYCO</name>
<comment type="caution">
    <text evidence="4">The sequence shown here is derived from an EMBL/GenBank/DDBJ whole genome shotgun (WGS) entry which is preliminary data.</text>
</comment>
<dbReference type="Proteomes" id="UP001206639">
    <property type="component" value="Unassembled WGS sequence"/>
</dbReference>
<keyword evidence="5" id="KW-1185">Reference proteome</keyword>
<feature type="domain" description="N-acetyltransferase" evidence="3">
    <location>
        <begin position="3"/>
        <end position="153"/>
    </location>
</feature>
<gene>
    <name evidence="4" type="ORF">N4S67_15210</name>
</gene>
<dbReference type="PANTHER" id="PTHR43877">
    <property type="entry name" value="AMINOALKYLPHOSPHONATE N-ACETYLTRANSFERASE-RELATED-RELATED"/>
    <property type="match status" value="1"/>
</dbReference>
<dbReference type="InterPro" id="IPR016181">
    <property type="entry name" value="Acyl_CoA_acyltransferase"/>
</dbReference>
<dbReference type="InterPro" id="IPR050832">
    <property type="entry name" value="Bact_Acetyltransf"/>
</dbReference>
<evidence type="ECO:0000256" key="2">
    <source>
        <dbReference type="ARBA" id="ARBA00023315"/>
    </source>
</evidence>
<proteinExistence type="predicted"/>
<dbReference type="CDD" id="cd04301">
    <property type="entry name" value="NAT_SF"/>
    <property type="match status" value="1"/>
</dbReference>
<keyword evidence="2" id="KW-0012">Acyltransferase</keyword>
<dbReference type="Gene3D" id="3.40.630.30">
    <property type="match status" value="1"/>
</dbReference>
<evidence type="ECO:0000313" key="5">
    <source>
        <dbReference type="Proteomes" id="UP001206639"/>
    </source>
</evidence>
<reference evidence="5" key="1">
    <citation type="submission" date="2023-07" db="EMBL/GenBank/DDBJ databases">
        <authorList>
            <person name="Deng Y."/>
            <person name="Zhang Y.-Q."/>
        </authorList>
    </citation>
    <scope>NUCLEOTIDE SEQUENCE [LARGE SCALE GENOMIC DNA]</scope>
    <source>
        <strain evidence="5">CPCC 205710</strain>
    </source>
</reference>
<evidence type="ECO:0000259" key="3">
    <source>
        <dbReference type="PROSITE" id="PS51186"/>
    </source>
</evidence>
<dbReference type="EMBL" id="JAODWD010000003">
    <property type="protein sequence ID" value="MCT7659767.1"/>
    <property type="molecule type" value="Genomic_DNA"/>
</dbReference>
<dbReference type="InterPro" id="IPR000182">
    <property type="entry name" value="GNAT_dom"/>
</dbReference>
<dbReference type="RefSeq" id="WP_260993789.1">
    <property type="nucleotide sequence ID" value="NZ_JAODWD010000003.1"/>
</dbReference>